<dbReference type="PANTHER" id="PTHR31382">
    <property type="entry name" value="NA(+)/H(+) ANTIPORTER"/>
    <property type="match status" value="1"/>
</dbReference>
<dbReference type="InterPro" id="IPR038233">
    <property type="entry name" value="Colicin_D/E5_nuclease"/>
</dbReference>
<feature type="transmembrane region" description="Helical" evidence="12">
    <location>
        <begin position="204"/>
        <end position="225"/>
    </location>
</feature>
<feature type="compositionally biased region" description="Polar residues" evidence="11">
    <location>
        <begin position="543"/>
        <end position="565"/>
    </location>
</feature>
<comment type="similarity">
    <text evidence="2">Belongs to the fungal Na(+)/H(+) exchanger family.</text>
</comment>
<organism evidence="15 16">
    <name type="scientific">Microdochium bolleyi</name>
    <dbReference type="NCBI Taxonomy" id="196109"/>
    <lineage>
        <taxon>Eukaryota</taxon>
        <taxon>Fungi</taxon>
        <taxon>Dikarya</taxon>
        <taxon>Ascomycota</taxon>
        <taxon>Pezizomycotina</taxon>
        <taxon>Sordariomycetes</taxon>
        <taxon>Xylariomycetidae</taxon>
        <taxon>Xylariales</taxon>
        <taxon>Microdochiaceae</taxon>
        <taxon>Microdochium</taxon>
    </lineage>
</organism>
<keyword evidence="7" id="KW-0915">Sodium</keyword>
<evidence type="ECO:0000256" key="6">
    <source>
        <dbReference type="ARBA" id="ARBA00022989"/>
    </source>
</evidence>
<evidence type="ECO:0000313" key="16">
    <source>
        <dbReference type="Proteomes" id="UP000070501"/>
    </source>
</evidence>
<dbReference type="EMBL" id="KQ964247">
    <property type="protein sequence ID" value="KXJ94513.1"/>
    <property type="molecule type" value="Genomic_DNA"/>
</dbReference>
<feature type="compositionally biased region" description="Low complexity" evidence="11">
    <location>
        <begin position="490"/>
        <end position="500"/>
    </location>
</feature>
<accession>A0A136JBH1</accession>
<keyword evidence="5 12" id="KW-0812">Transmembrane</keyword>
<evidence type="ECO:0000256" key="3">
    <source>
        <dbReference type="ARBA" id="ARBA00022448"/>
    </source>
</evidence>
<keyword evidence="6 12" id="KW-1133">Transmembrane helix</keyword>
<feature type="compositionally biased region" description="Low complexity" evidence="11">
    <location>
        <begin position="515"/>
        <end position="524"/>
    </location>
</feature>
<feature type="region of interest" description="Disordered" evidence="11">
    <location>
        <begin position="459"/>
        <end position="618"/>
    </location>
</feature>
<evidence type="ECO:0000256" key="9">
    <source>
        <dbReference type="ARBA" id="ARBA00023136"/>
    </source>
</evidence>
<feature type="compositionally biased region" description="Basic and acidic residues" evidence="11">
    <location>
        <begin position="792"/>
        <end position="813"/>
    </location>
</feature>
<dbReference type="Proteomes" id="UP000070501">
    <property type="component" value="Unassembled WGS sequence"/>
</dbReference>
<evidence type="ECO:0000313" key="15">
    <source>
        <dbReference type="EMBL" id="KXJ94513.1"/>
    </source>
</evidence>
<feature type="transmembrane region" description="Helical" evidence="12">
    <location>
        <begin position="102"/>
        <end position="124"/>
    </location>
</feature>
<feature type="transmembrane region" description="Helical" evidence="12">
    <location>
        <begin position="12"/>
        <end position="32"/>
    </location>
</feature>
<keyword evidence="10" id="KW-0739">Sodium transport</keyword>
<evidence type="ECO:0000256" key="12">
    <source>
        <dbReference type="SAM" id="Phobius"/>
    </source>
</evidence>
<feature type="transmembrane region" description="Helical" evidence="12">
    <location>
        <begin position="321"/>
        <end position="341"/>
    </location>
</feature>
<evidence type="ECO:0000256" key="7">
    <source>
        <dbReference type="ARBA" id="ARBA00023053"/>
    </source>
</evidence>
<dbReference type="GO" id="GO:0015385">
    <property type="term" value="F:sodium:proton antiporter activity"/>
    <property type="evidence" value="ECO:0007669"/>
    <property type="project" value="InterPro"/>
</dbReference>
<keyword evidence="9 12" id="KW-0472">Membrane</keyword>
<protein>
    <submittedName>
        <fullName evidence="15">Alkali metal cation/H+ antiporter Nha1 C terminus-domain-containing protein</fullName>
    </submittedName>
</protein>
<dbReference type="GO" id="GO:0030007">
    <property type="term" value="P:intracellular potassium ion homeostasis"/>
    <property type="evidence" value="ECO:0007669"/>
    <property type="project" value="TreeGrafter"/>
</dbReference>
<feature type="compositionally biased region" description="Polar residues" evidence="11">
    <location>
        <begin position="903"/>
        <end position="928"/>
    </location>
</feature>
<dbReference type="InParanoid" id="A0A136JBH1"/>
<evidence type="ECO:0000259" key="14">
    <source>
        <dbReference type="Pfam" id="PF08619"/>
    </source>
</evidence>
<reference evidence="16" key="1">
    <citation type="submission" date="2016-02" db="EMBL/GenBank/DDBJ databases">
        <title>Draft genome sequence of Microdochium bolleyi, a fungal endophyte of beachgrass.</title>
        <authorList>
            <consortium name="DOE Joint Genome Institute"/>
            <person name="David A.S."/>
            <person name="May G."/>
            <person name="Haridas S."/>
            <person name="Lim J."/>
            <person name="Wang M."/>
            <person name="Labutti K."/>
            <person name="Lipzen A."/>
            <person name="Barry K."/>
            <person name="Grigoriev I.V."/>
        </authorList>
    </citation>
    <scope>NUCLEOTIDE SEQUENCE [LARGE SCALE GENOMIC DNA]</scope>
    <source>
        <strain evidence="16">J235TASD1</strain>
    </source>
</reference>
<feature type="compositionally biased region" description="Low complexity" evidence="11">
    <location>
        <begin position="893"/>
        <end position="902"/>
    </location>
</feature>
<feature type="region of interest" description="Disordered" evidence="11">
    <location>
        <begin position="746"/>
        <end position="1003"/>
    </location>
</feature>
<feature type="transmembrane region" description="Helical" evidence="12">
    <location>
        <begin position="296"/>
        <end position="315"/>
    </location>
</feature>
<dbReference type="GO" id="GO:0036376">
    <property type="term" value="P:sodium ion export across plasma membrane"/>
    <property type="evidence" value="ECO:0007669"/>
    <property type="project" value="InterPro"/>
</dbReference>
<dbReference type="GO" id="GO:0005886">
    <property type="term" value="C:plasma membrane"/>
    <property type="evidence" value="ECO:0007669"/>
    <property type="project" value="InterPro"/>
</dbReference>
<dbReference type="CDD" id="cd06174">
    <property type="entry name" value="MFS"/>
    <property type="match status" value="1"/>
</dbReference>
<dbReference type="GO" id="GO:0042391">
    <property type="term" value="P:regulation of membrane potential"/>
    <property type="evidence" value="ECO:0007669"/>
    <property type="project" value="InterPro"/>
</dbReference>
<name>A0A136JBH1_9PEZI</name>
<feature type="compositionally biased region" description="Low complexity" evidence="11">
    <location>
        <begin position="749"/>
        <end position="768"/>
    </location>
</feature>
<keyword evidence="3" id="KW-0813">Transport</keyword>
<dbReference type="InterPro" id="IPR004712">
    <property type="entry name" value="Na+/H+_antiporter_fungi"/>
</dbReference>
<dbReference type="Pfam" id="PF08619">
    <property type="entry name" value="Nha1_C"/>
    <property type="match status" value="1"/>
</dbReference>
<feature type="compositionally biased region" description="Basic and acidic residues" evidence="11">
    <location>
        <begin position="581"/>
        <end position="591"/>
    </location>
</feature>
<evidence type="ECO:0000256" key="1">
    <source>
        <dbReference type="ARBA" id="ARBA00004141"/>
    </source>
</evidence>
<dbReference type="InterPro" id="IPR006153">
    <property type="entry name" value="Cation/H_exchanger_TM"/>
</dbReference>
<gene>
    <name evidence="15" type="ORF">Micbo1qcDRAFT_44501</name>
</gene>
<feature type="domain" description="Cation/H+ exchanger transmembrane" evidence="13">
    <location>
        <begin position="26"/>
        <end position="433"/>
    </location>
</feature>
<keyword evidence="16" id="KW-1185">Reference proteome</keyword>
<evidence type="ECO:0000259" key="13">
    <source>
        <dbReference type="Pfam" id="PF00999"/>
    </source>
</evidence>
<comment type="subcellular location">
    <subcellularLocation>
        <location evidence="1">Membrane</location>
        <topology evidence="1">Multi-pass membrane protein</topology>
    </subcellularLocation>
</comment>
<proteinExistence type="inferred from homology"/>
<evidence type="ECO:0000256" key="11">
    <source>
        <dbReference type="SAM" id="MobiDB-lite"/>
    </source>
</evidence>
<dbReference type="SUPFAM" id="SSF102824">
    <property type="entry name" value="Colicin D/E5 nuclease domain"/>
    <property type="match status" value="1"/>
</dbReference>
<dbReference type="AlphaFoldDB" id="A0A136JBH1"/>
<evidence type="ECO:0000256" key="2">
    <source>
        <dbReference type="ARBA" id="ARBA00005248"/>
    </source>
</evidence>
<feature type="compositionally biased region" description="Basic and acidic residues" evidence="11">
    <location>
        <begin position="868"/>
        <end position="884"/>
    </location>
</feature>
<dbReference type="GO" id="GO:0120029">
    <property type="term" value="P:proton export across plasma membrane"/>
    <property type="evidence" value="ECO:0007669"/>
    <property type="project" value="InterPro"/>
</dbReference>
<keyword evidence="8" id="KW-0406">Ion transport</keyword>
<dbReference type="PANTHER" id="PTHR31382:SF4">
    <property type="entry name" value="NA(+)_H(+) ANTIPORTER"/>
    <property type="match status" value="1"/>
</dbReference>
<evidence type="ECO:0000256" key="5">
    <source>
        <dbReference type="ARBA" id="ARBA00022692"/>
    </source>
</evidence>
<dbReference type="InterPro" id="IPR013928">
    <property type="entry name" value="Cation/H_antiporter_C"/>
</dbReference>
<feature type="domain" description="Alkali metal cation/H+ antiporter Nha1 C-terminal" evidence="14">
    <location>
        <begin position="458"/>
        <end position="976"/>
    </location>
</feature>
<feature type="transmembrane region" description="Helical" evidence="12">
    <location>
        <begin position="410"/>
        <end position="436"/>
    </location>
</feature>
<feature type="transmembrane region" description="Helical" evidence="12">
    <location>
        <begin position="362"/>
        <end position="382"/>
    </location>
</feature>
<dbReference type="FunCoup" id="A0A136JBH1">
    <property type="interactions" value="34"/>
</dbReference>
<dbReference type="Pfam" id="PF00999">
    <property type="entry name" value="Na_H_Exchanger"/>
    <property type="match status" value="1"/>
</dbReference>
<keyword evidence="4" id="KW-0050">Antiport</keyword>
<evidence type="ECO:0000256" key="4">
    <source>
        <dbReference type="ARBA" id="ARBA00022449"/>
    </source>
</evidence>
<dbReference type="OrthoDB" id="2190219at2759"/>
<feature type="transmembrane region" description="Helical" evidence="12">
    <location>
        <begin position="245"/>
        <end position="262"/>
    </location>
</feature>
<feature type="compositionally biased region" description="Basic and acidic residues" evidence="11">
    <location>
        <begin position="994"/>
        <end position="1003"/>
    </location>
</feature>
<feature type="compositionally biased region" description="Polar residues" evidence="11">
    <location>
        <begin position="465"/>
        <end position="476"/>
    </location>
</feature>
<evidence type="ECO:0000256" key="10">
    <source>
        <dbReference type="ARBA" id="ARBA00023201"/>
    </source>
</evidence>
<dbReference type="STRING" id="196109.A0A136JBH1"/>
<sequence>MVWDHLSITTAHMVYIVLGGFTSIFMLCSSVIKERMYIGEATVATIVGIIFGPHCAKLINPNDWGNVDEITLEFSRVVLVVQCFAIGVELPKFYMEKHWKSVVFLLLPVMTWGWLIVSLFIWWLVPTLNWVESLVVAACMTATDPVLASSVVGKGKFAKRVPKHLRDLLSAESGCNDGMAFPFVYLGIYLIQEHLNPGESLYHWFVYTVLYECIFGCIFGFLIGYIARHGIKYAERHDLIDRESFLVFYFTLALFCAGSGSMLGTDDLLVGFAAGVGFSNDGWFSEKTEESHVSNVIDLLLNLTYFVYLGTIIPWQQFNDASLGLSAWKLAVLAILVIFFRRIPIMLALKPFIPDVKTWREALFAGHFGPVGVGAIFIAILARAELSVEKTIPSGILPALGEENHNVTVLVWPIVTFMVISSILVHGSSIAVFTLGKRINTLQLTMSYTTAVEDGPTWMNRLPRISSQSKSQARTMSDTEEDMKSPTFPPGTLGPTGYPGAFLRRQREEEKGSRQRSSSRASSRTSRRRRKMWDDGIGPGGPVSQSAIFPQRQGTGDNLSVMSPTENEKQDPVSPQAETPLEGRSKGKTAESSEASTSNEGVGPKGEESPELQIYDEGDHVIIEDQDGQVLAVEDPIDDGTRPNTQKIKEKAMEEIQKPGWTYESFKQTISQWRDDEIQKRKEKPKTGTKHAPARAYQFGNTIIVEDEDGEVVKKYELPSEGGEGKDYFGQGMKLMGMGGLVEKKADKTAPAAAAGTADAGEETSTAGPSRRPSLRPNFSNWGGFKRGGPADAKKKAVETGEPRETGEDDRQIRFTIGGVGRRMTKEDFLKEVQMLDTRTRREVVDQSNAPPALKVAAKQGIPTIKEPQAERPSAERKERKERAQPNTQAEGSTSSSSSSKSPVRQQPVTRGRSGTNGSAEQPSTQEPETAAERRRRLAAFATVHDDDNEADETPAERRRRVAALGGSGERVEDSDSDDDNTPRVPPAGRRGIRFADDARPKA</sequence>
<dbReference type="FunFam" id="1.20.1530.20:FF:000015">
    <property type="entry name" value="Na(+)/H(+) antiporter 2"/>
    <property type="match status" value="1"/>
</dbReference>
<evidence type="ECO:0000256" key="8">
    <source>
        <dbReference type="ARBA" id="ARBA00023065"/>
    </source>
</evidence>